<keyword evidence="3" id="KW-0378">Hydrolase</keyword>
<reference evidence="3 4" key="2">
    <citation type="journal article" date="2009" name="Proc. Natl. Acad. Sci. U.S.A.">
        <title>On the chimeric nature, thermophilic origin, and phylogenetic placement of the Thermotogales.</title>
        <authorList>
            <person name="Zhaxybayeva O."/>
            <person name="Swithers K.S."/>
            <person name="Lapierre P."/>
            <person name="Fournier G.P."/>
            <person name="Bickhart D.M."/>
            <person name="DeBoy R.T."/>
            <person name="Nelson K.E."/>
            <person name="Nesbo C.L."/>
            <person name="Doolittle W.F."/>
            <person name="Gogarten J.P."/>
            <person name="Noll K.M."/>
        </authorList>
    </citation>
    <scope>NUCLEOTIDE SEQUENCE [LARGE SCALE GENOMIC DNA]</scope>
    <source>
        <strain evidence="4">ATCC BAA-301 / DSM 14385 / NBRC 107922 / TMO</strain>
    </source>
</reference>
<feature type="domain" description="Homing endonuclease LAGLIDADG" evidence="2">
    <location>
        <begin position="15"/>
        <end position="114"/>
    </location>
</feature>
<keyword evidence="4" id="KW-1185">Reference proteome</keyword>
<dbReference type="EMBL" id="CP000812">
    <property type="protein sequence ID" value="ABV34490.1"/>
    <property type="molecule type" value="Genomic_DNA"/>
</dbReference>
<evidence type="ECO:0000259" key="2">
    <source>
        <dbReference type="Pfam" id="PF00961"/>
    </source>
</evidence>
<dbReference type="InterPro" id="IPR051289">
    <property type="entry name" value="LAGLIDADG_Endonuclease"/>
</dbReference>
<dbReference type="PANTHER" id="PTHR36181:SF2">
    <property type="entry name" value="INTRON-ENCODED ENDONUCLEASE AI3-RELATED"/>
    <property type="match status" value="1"/>
</dbReference>
<dbReference type="Proteomes" id="UP000002016">
    <property type="component" value="Chromosome"/>
</dbReference>
<dbReference type="KEGG" id="tle:Tlet_1936"/>
<dbReference type="SUPFAM" id="SSF55608">
    <property type="entry name" value="Homing endonucleases"/>
    <property type="match status" value="1"/>
</dbReference>
<keyword evidence="3" id="KW-0540">Nuclease</keyword>
<dbReference type="HOGENOM" id="CLU_1480816_0_0_0"/>
<evidence type="ECO:0000313" key="3">
    <source>
        <dbReference type="EMBL" id="ABV34490.1"/>
    </source>
</evidence>
<dbReference type="Gene3D" id="3.10.28.10">
    <property type="entry name" value="Homing endonucleases"/>
    <property type="match status" value="1"/>
</dbReference>
<name>A8F8K6_PSELT</name>
<gene>
    <name evidence="3" type="ordered locus">Tlet_1936</name>
</gene>
<dbReference type="PANTHER" id="PTHR36181">
    <property type="entry name" value="INTRON-ENCODED ENDONUCLEASE AI3-RELATED"/>
    <property type="match status" value="1"/>
</dbReference>
<organism evidence="3 4">
    <name type="scientific">Pseudothermotoga lettingae (strain ATCC BAA-301 / DSM 14385 / NBRC 107922 / TMO)</name>
    <name type="common">Thermotoga lettingae</name>
    <dbReference type="NCBI Taxonomy" id="416591"/>
    <lineage>
        <taxon>Bacteria</taxon>
        <taxon>Thermotogati</taxon>
        <taxon>Thermotogota</taxon>
        <taxon>Thermotogae</taxon>
        <taxon>Thermotogales</taxon>
        <taxon>Thermotogaceae</taxon>
        <taxon>Pseudothermotoga</taxon>
    </lineage>
</organism>
<keyword evidence="3" id="KW-0255">Endonuclease</keyword>
<dbReference type="eggNOG" id="ENOG5034AAD">
    <property type="taxonomic scope" value="Bacteria"/>
</dbReference>
<dbReference type="Pfam" id="PF00961">
    <property type="entry name" value="LAGLIDADG_1"/>
    <property type="match status" value="1"/>
</dbReference>
<proteinExistence type="predicted"/>
<evidence type="ECO:0000256" key="1">
    <source>
        <dbReference type="SAM" id="MobiDB-lite"/>
    </source>
</evidence>
<feature type="compositionally biased region" description="Basic and acidic residues" evidence="1">
    <location>
        <begin position="159"/>
        <end position="169"/>
    </location>
</feature>
<dbReference type="InterPro" id="IPR004860">
    <property type="entry name" value="LAGLIDADG_dom"/>
</dbReference>
<sequence>MLDVKRIPPKIGYYLAGFADGEGSFMVVVRKKDDYKSGWKISVAFNVSNKDKVVLALFKRYLNCGTLRQRKDGVWYYEVGNFNAIVENVIPFFDRFRFLSAAKKNSYSKFKKVVEIIGRSEHTTKEGIEKILSLRNQMSNNRSKRKHTDQEVLGSLDEDPQRPYAEHHMGLTPNGDAPPTHG</sequence>
<protein>
    <submittedName>
        <fullName evidence="3">Homing endonuclease LAGLIDADG/HNH</fullName>
    </submittedName>
</protein>
<dbReference type="GO" id="GO:0004519">
    <property type="term" value="F:endonuclease activity"/>
    <property type="evidence" value="ECO:0007669"/>
    <property type="project" value="UniProtKB-KW"/>
</dbReference>
<reference evidence="3 4" key="1">
    <citation type="submission" date="2007-08" db="EMBL/GenBank/DDBJ databases">
        <title>Complete sequence of Thermotoga lettingae TMO.</title>
        <authorList>
            <consortium name="US DOE Joint Genome Institute"/>
            <person name="Copeland A."/>
            <person name="Lucas S."/>
            <person name="Lapidus A."/>
            <person name="Barry K."/>
            <person name="Glavina del Rio T."/>
            <person name="Dalin E."/>
            <person name="Tice H."/>
            <person name="Pitluck S."/>
            <person name="Foster B."/>
            <person name="Bruce D."/>
            <person name="Schmutz J."/>
            <person name="Larimer F."/>
            <person name="Land M."/>
            <person name="Hauser L."/>
            <person name="Kyrpides N."/>
            <person name="Mikhailova N."/>
            <person name="Nelson K."/>
            <person name="Gogarten J.P."/>
            <person name="Noll K."/>
            <person name="Richardson P."/>
        </authorList>
    </citation>
    <scope>NUCLEOTIDE SEQUENCE [LARGE SCALE GENOMIC DNA]</scope>
    <source>
        <strain evidence="4">ATCC BAA-301 / DSM 14385 / NBRC 107922 / TMO</strain>
    </source>
</reference>
<feature type="region of interest" description="Disordered" evidence="1">
    <location>
        <begin position="137"/>
        <end position="182"/>
    </location>
</feature>
<accession>A8F8K6</accession>
<dbReference type="InterPro" id="IPR027434">
    <property type="entry name" value="Homing_endonucl"/>
</dbReference>
<dbReference type="AlphaFoldDB" id="A8F8K6"/>
<evidence type="ECO:0000313" key="4">
    <source>
        <dbReference type="Proteomes" id="UP000002016"/>
    </source>
</evidence>